<dbReference type="AlphaFoldDB" id="A0A8J7AKW3"/>
<reference evidence="2" key="1">
    <citation type="submission" date="2020-10" db="EMBL/GenBank/DDBJ databases">
        <authorList>
            <person name="Castelo-Branco R."/>
            <person name="Eusebio N."/>
            <person name="Adriana R."/>
            <person name="Vieira A."/>
            <person name="Brugerolle De Fraissinette N."/>
            <person name="Rezende De Castro R."/>
            <person name="Schneider M.P."/>
            <person name="Vasconcelos V."/>
            <person name="Leao P.N."/>
        </authorList>
    </citation>
    <scope>NUCLEOTIDE SEQUENCE</scope>
    <source>
        <strain evidence="2">LEGE 07310</strain>
    </source>
</reference>
<evidence type="ECO:0000313" key="2">
    <source>
        <dbReference type="EMBL" id="MBE9079618.1"/>
    </source>
</evidence>
<proteinExistence type="predicted"/>
<feature type="region of interest" description="Disordered" evidence="1">
    <location>
        <begin position="54"/>
        <end position="82"/>
    </location>
</feature>
<dbReference type="EMBL" id="JADEXG010000062">
    <property type="protein sequence ID" value="MBE9079618.1"/>
    <property type="molecule type" value="Genomic_DNA"/>
</dbReference>
<evidence type="ECO:0000256" key="1">
    <source>
        <dbReference type="SAM" id="MobiDB-lite"/>
    </source>
</evidence>
<gene>
    <name evidence="2" type="ORF">IQ241_20340</name>
</gene>
<dbReference type="RefSeq" id="WP_193910770.1">
    <property type="nucleotide sequence ID" value="NZ_JADEXG010000062.1"/>
</dbReference>
<comment type="caution">
    <text evidence="2">The sequence shown here is derived from an EMBL/GenBank/DDBJ whole genome shotgun (WGS) entry which is preliminary data.</text>
</comment>
<protein>
    <submittedName>
        <fullName evidence="2">Uncharacterized protein</fullName>
    </submittedName>
</protein>
<organism evidence="2 3">
    <name type="scientific">Vasconcelosia minhoensis LEGE 07310</name>
    <dbReference type="NCBI Taxonomy" id="915328"/>
    <lineage>
        <taxon>Bacteria</taxon>
        <taxon>Bacillati</taxon>
        <taxon>Cyanobacteriota</taxon>
        <taxon>Cyanophyceae</taxon>
        <taxon>Nodosilineales</taxon>
        <taxon>Cymatolegaceae</taxon>
        <taxon>Vasconcelosia</taxon>
        <taxon>Vasconcelosia minhoensis</taxon>
    </lineage>
</organism>
<keyword evidence="3" id="KW-1185">Reference proteome</keyword>
<dbReference type="Proteomes" id="UP000636505">
    <property type="component" value="Unassembled WGS sequence"/>
</dbReference>
<name>A0A8J7AKW3_9CYAN</name>
<accession>A0A8J7AKW3</accession>
<sequence>MTNLISKMAVGIRSLMQSLQIKHFLPVVLAGALLLATTPGSEPVGQGTINDIKETIEQKDTSRPSTTRQWKEENRELQGSPGKQLKRIGKETADAVKDMGQLYPDVAERTIPAVGDK</sequence>
<evidence type="ECO:0000313" key="3">
    <source>
        <dbReference type="Proteomes" id="UP000636505"/>
    </source>
</evidence>